<dbReference type="InterPro" id="IPR001296">
    <property type="entry name" value="Glyco_trans_1"/>
</dbReference>
<feature type="domain" description="Glycosyltransferase subfamily 4-like N-terminal" evidence="2">
    <location>
        <begin position="41"/>
        <end position="214"/>
    </location>
</feature>
<dbReference type="Gene3D" id="3.40.50.2000">
    <property type="entry name" value="Glycogen Phosphorylase B"/>
    <property type="match status" value="2"/>
</dbReference>
<proteinExistence type="predicted"/>
<evidence type="ECO:0000313" key="4">
    <source>
        <dbReference type="Proteomes" id="UP001549119"/>
    </source>
</evidence>
<evidence type="ECO:0000259" key="1">
    <source>
        <dbReference type="Pfam" id="PF00534"/>
    </source>
</evidence>
<organism evidence="3 4">
    <name type="scientific">Methylobacterium radiotolerans</name>
    <dbReference type="NCBI Taxonomy" id="31998"/>
    <lineage>
        <taxon>Bacteria</taxon>
        <taxon>Pseudomonadati</taxon>
        <taxon>Pseudomonadota</taxon>
        <taxon>Alphaproteobacteria</taxon>
        <taxon>Hyphomicrobiales</taxon>
        <taxon>Methylobacteriaceae</taxon>
        <taxon>Methylobacterium</taxon>
    </lineage>
</organism>
<dbReference type="SUPFAM" id="SSF53756">
    <property type="entry name" value="UDP-Glycosyltransferase/glycogen phosphorylase"/>
    <property type="match status" value="1"/>
</dbReference>
<dbReference type="Pfam" id="PF13439">
    <property type="entry name" value="Glyco_transf_4"/>
    <property type="match status" value="1"/>
</dbReference>
<dbReference type="PANTHER" id="PTHR45947:SF3">
    <property type="entry name" value="SULFOQUINOVOSYL TRANSFERASE SQD2"/>
    <property type="match status" value="1"/>
</dbReference>
<dbReference type="InterPro" id="IPR050194">
    <property type="entry name" value="Glycosyltransferase_grp1"/>
</dbReference>
<name>A0ABV2NGJ3_9HYPH</name>
<dbReference type="InterPro" id="IPR028098">
    <property type="entry name" value="Glyco_trans_4-like_N"/>
</dbReference>
<feature type="domain" description="Glycosyl transferase family 1" evidence="1">
    <location>
        <begin position="224"/>
        <end position="353"/>
    </location>
</feature>
<dbReference type="Proteomes" id="UP001549119">
    <property type="component" value="Unassembled WGS sequence"/>
</dbReference>
<dbReference type="PANTHER" id="PTHR45947">
    <property type="entry name" value="SULFOQUINOVOSYL TRANSFERASE SQD2"/>
    <property type="match status" value="1"/>
</dbReference>
<reference evidence="3 4" key="1">
    <citation type="submission" date="2024-06" db="EMBL/GenBank/DDBJ databases">
        <title>Genomics of switchgrass bacterial isolates.</title>
        <authorList>
            <person name="Shade A."/>
        </authorList>
    </citation>
    <scope>NUCLEOTIDE SEQUENCE [LARGE SCALE GENOMIC DNA]</scope>
    <source>
        <strain evidence="3 4">PvP084</strain>
    </source>
</reference>
<dbReference type="EMBL" id="JBEPNW010000002">
    <property type="protein sequence ID" value="MET3865595.1"/>
    <property type="molecule type" value="Genomic_DNA"/>
</dbReference>
<sequence>MEQLPDSGRLDIRRPDLRDDRGSRVRSMRVAIVHYWLVGMRGGEKVIEALCDLYPEADIFTHAYAPQSMSPTIRAHRVRTSFIGRLPFATSRYKSYLPLMPMALEQLDLRGYDLIISSESGPAKGIIPPSDALHICYCHSPMRYVWNMYHDYRERTGLLTRMLMPPVAHYVRNWDAVSAGRVHEFIANSDTVARRIETYYRRQAKVIHPPVDTAAFETVPDSERGDYHLMVGEMVRYKRPELAIQAFNRLEQPLVVIGGGEMLRELRSMAGPHIKILGPQPFEVLKHHYARCQALIFPGEEDFGIVPVEAMASGRPVVAFGKGGVTETVIDGVTGTFFHEQSVDALIDAVRRCRLIGVEPERLVRRAADFGVGRFADEIRHFVDGVLARERLAAPRPPRESSRAYLVQ</sequence>
<gene>
    <name evidence="3" type="ORF">ABIC20_002904</name>
</gene>
<dbReference type="Pfam" id="PF00534">
    <property type="entry name" value="Glycos_transf_1"/>
    <property type="match status" value="1"/>
</dbReference>
<accession>A0ABV2NGJ3</accession>
<comment type="caution">
    <text evidence="3">The sequence shown here is derived from an EMBL/GenBank/DDBJ whole genome shotgun (WGS) entry which is preliminary data.</text>
</comment>
<protein>
    <submittedName>
        <fullName evidence="3">Glycosyltransferase involved in cell wall biosynthesis</fullName>
    </submittedName>
</protein>
<evidence type="ECO:0000313" key="3">
    <source>
        <dbReference type="EMBL" id="MET3865595.1"/>
    </source>
</evidence>
<evidence type="ECO:0000259" key="2">
    <source>
        <dbReference type="Pfam" id="PF13439"/>
    </source>
</evidence>
<keyword evidence="4" id="KW-1185">Reference proteome</keyword>